<evidence type="ECO:0000313" key="3">
    <source>
        <dbReference type="Proteomes" id="UP001218218"/>
    </source>
</evidence>
<name>A0AAD6ZYT9_9AGAR</name>
<feature type="region of interest" description="Disordered" evidence="1">
    <location>
        <begin position="124"/>
        <end position="179"/>
    </location>
</feature>
<proteinExistence type="predicted"/>
<reference evidence="2" key="1">
    <citation type="submission" date="2023-03" db="EMBL/GenBank/DDBJ databases">
        <title>Massive genome expansion in bonnet fungi (Mycena s.s.) driven by repeated elements and novel gene families across ecological guilds.</title>
        <authorList>
            <consortium name="Lawrence Berkeley National Laboratory"/>
            <person name="Harder C.B."/>
            <person name="Miyauchi S."/>
            <person name="Viragh M."/>
            <person name="Kuo A."/>
            <person name="Thoen E."/>
            <person name="Andreopoulos B."/>
            <person name="Lu D."/>
            <person name="Skrede I."/>
            <person name="Drula E."/>
            <person name="Henrissat B."/>
            <person name="Morin E."/>
            <person name="Kohler A."/>
            <person name="Barry K."/>
            <person name="LaButti K."/>
            <person name="Morin E."/>
            <person name="Salamov A."/>
            <person name="Lipzen A."/>
            <person name="Mereny Z."/>
            <person name="Hegedus B."/>
            <person name="Baldrian P."/>
            <person name="Stursova M."/>
            <person name="Weitz H."/>
            <person name="Taylor A."/>
            <person name="Grigoriev I.V."/>
            <person name="Nagy L.G."/>
            <person name="Martin F."/>
            <person name="Kauserud H."/>
        </authorList>
    </citation>
    <scope>NUCLEOTIDE SEQUENCE</scope>
    <source>
        <strain evidence="2">CBHHK002</strain>
    </source>
</reference>
<keyword evidence="3" id="KW-1185">Reference proteome</keyword>
<evidence type="ECO:0000313" key="2">
    <source>
        <dbReference type="EMBL" id="KAJ7346223.1"/>
    </source>
</evidence>
<sequence length="179" mass="18663">MENAVEAENGRPTLLEIGRGGIVPQKVPRGMSLGQDEERGIRMRIDVLVGACIEIEERMYGVSGDETGCGGSVEVTREVDDEQEPLDPRALVGSEVEPRKGGMGAEQRNKVAVGGLKWGGRTRGGHCQEANIGGKGAGRLMRQGDDGAGGDGVQQDRGGSSRVVGGGGCLAGRDGEKYD</sequence>
<dbReference type="AlphaFoldDB" id="A0AAD6ZYT9"/>
<dbReference type="Proteomes" id="UP001218218">
    <property type="component" value="Unassembled WGS sequence"/>
</dbReference>
<gene>
    <name evidence="2" type="ORF">DFH08DRAFT_1008242</name>
</gene>
<feature type="region of interest" description="Disordered" evidence="1">
    <location>
        <begin position="78"/>
        <end position="108"/>
    </location>
</feature>
<protein>
    <submittedName>
        <fullName evidence="2">Uncharacterized protein</fullName>
    </submittedName>
</protein>
<dbReference type="EMBL" id="JARIHO010000021">
    <property type="protein sequence ID" value="KAJ7346223.1"/>
    <property type="molecule type" value="Genomic_DNA"/>
</dbReference>
<evidence type="ECO:0000256" key="1">
    <source>
        <dbReference type="SAM" id="MobiDB-lite"/>
    </source>
</evidence>
<feature type="compositionally biased region" description="Low complexity" evidence="1">
    <location>
        <begin position="153"/>
        <end position="163"/>
    </location>
</feature>
<accession>A0AAD6ZYT9</accession>
<comment type="caution">
    <text evidence="2">The sequence shown here is derived from an EMBL/GenBank/DDBJ whole genome shotgun (WGS) entry which is preliminary data.</text>
</comment>
<organism evidence="2 3">
    <name type="scientific">Mycena albidolilacea</name>
    <dbReference type="NCBI Taxonomy" id="1033008"/>
    <lineage>
        <taxon>Eukaryota</taxon>
        <taxon>Fungi</taxon>
        <taxon>Dikarya</taxon>
        <taxon>Basidiomycota</taxon>
        <taxon>Agaricomycotina</taxon>
        <taxon>Agaricomycetes</taxon>
        <taxon>Agaricomycetidae</taxon>
        <taxon>Agaricales</taxon>
        <taxon>Marasmiineae</taxon>
        <taxon>Mycenaceae</taxon>
        <taxon>Mycena</taxon>
    </lineage>
</organism>